<reference evidence="4" key="2">
    <citation type="submission" date="2019-09" db="UniProtKB">
        <authorList>
            <consortium name="WormBaseParasite"/>
        </authorList>
    </citation>
    <scope>IDENTIFICATION</scope>
</reference>
<gene>
    <name evidence="2" type="ORF">HPBE_LOCUS4196</name>
</gene>
<dbReference type="InterPro" id="IPR035940">
    <property type="entry name" value="CAP_sf"/>
</dbReference>
<dbReference type="AlphaFoldDB" id="A0A183FDA3"/>
<evidence type="ECO:0000313" key="4">
    <source>
        <dbReference type="WBParaSite" id="HPBE_0000419501-mRNA-1"/>
    </source>
</evidence>
<dbReference type="CDD" id="cd05380">
    <property type="entry name" value="CAP_euk"/>
    <property type="match status" value="1"/>
</dbReference>
<dbReference type="Gene3D" id="3.40.33.10">
    <property type="entry name" value="CAP"/>
    <property type="match status" value="2"/>
</dbReference>
<feature type="domain" description="SCP" evidence="1">
    <location>
        <begin position="27"/>
        <end position="147"/>
    </location>
</feature>
<reference evidence="2 3" key="1">
    <citation type="submission" date="2018-11" db="EMBL/GenBank/DDBJ databases">
        <authorList>
            <consortium name="Pathogen Informatics"/>
        </authorList>
    </citation>
    <scope>NUCLEOTIDE SEQUENCE [LARGE SCALE GENOMIC DNA]</scope>
</reference>
<proteinExistence type="predicted"/>
<dbReference type="EMBL" id="UZAH01025283">
    <property type="protein sequence ID" value="VDO60393.1"/>
    <property type="molecule type" value="Genomic_DNA"/>
</dbReference>
<protein>
    <submittedName>
        <fullName evidence="4">SCP domain-containing protein</fullName>
    </submittedName>
</protein>
<dbReference type="Proteomes" id="UP000050761">
    <property type="component" value="Unassembled WGS sequence"/>
</dbReference>
<accession>A0A183FDA3</accession>
<dbReference type="Pfam" id="PF00188">
    <property type="entry name" value="CAP"/>
    <property type="match status" value="1"/>
</dbReference>
<dbReference type="WBParaSite" id="HPBE_0000419501-mRNA-1">
    <property type="protein sequence ID" value="HPBE_0000419501-mRNA-1"/>
    <property type="gene ID" value="HPBE_0000419501"/>
</dbReference>
<sequence length="149" mass="16324">MPGVRRFVLPRQGSVLLSDPFGDGPIMSNTTILRTCRESTIALGNFANGTADSKLPTAANMNELRWDCELESSAYKYAKSCSLTKSDPSTRPDVGEGVFIMVGNNTAKSMVVQSAWAKTTKIGCYMQNCPPSSSFVPFMDFLVCRYSKR</sequence>
<dbReference type="OrthoDB" id="5837771at2759"/>
<dbReference type="SMART" id="SM00198">
    <property type="entry name" value="SCP"/>
    <property type="match status" value="1"/>
</dbReference>
<organism evidence="3 4">
    <name type="scientific">Heligmosomoides polygyrus</name>
    <name type="common">Parasitic roundworm</name>
    <dbReference type="NCBI Taxonomy" id="6339"/>
    <lineage>
        <taxon>Eukaryota</taxon>
        <taxon>Metazoa</taxon>
        <taxon>Ecdysozoa</taxon>
        <taxon>Nematoda</taxon>
        <taxon>Chromadorea</taxon>
        <taxon>Rhabditida</taxon>
        <taxon>Rhabditina</taxon>
        <taxon>Rhabditomorpha</taxon>
        <taxon>Strongyloidea</taxon>
        <taxon>Heligmosomidae</taxon>
        <taxon>Heligmosomoides</taxon>
    </lineage>
</organism>
<dbReference type="SUPFAM" id="SSF55797">
    <property type="entry name" value="PR-1-like"/>
    <property type="match status" value="1"/>
</dbReference>
<evidence type="ECO:0000259" key="1">
    <source>
        <dbReference type="SMART" id="SM00198"/>
    </source>
</evidence>
<accession>A0A3P7Y5U1</accession>
<keyword evidence="3" id="KW-1185">Reference proteome</keyword>
<evidence type="ECO:0000313" key="3">
    <source>
        <dbReference type="Proteomes" id="UP000050761"/>
    </source>
</evidence>
<name>A0A183FDA3_HELPZ</name>
<dbReference type="InterPro" id="IPR014044">
    <property type="entry name" value="CAP_dom"/>
</dbReference>
<evidence type="ECO:0000313" key="2">
    <source>
        <dbReference type="EMBL" id="VDO60393.1"/>
    </source>
</evidence>